<sequence>MTSIRSRISHAVSGSPNTSPRNSVDLDGGDNHETDKYRLLVTAGPSYDTSTHKIVHVNTDTPTFIENEFLRAKLKVRIRGYRGLPASCPNSSPYFDDPAHQKDQYSIAFSFVPKKDLPSGDAIWGNDFDHPVRERLPPGFNTAFKIVKEFIDPGLECDAYADKPWLYGPALSCWFGFHIGDNIPPGGEIPQGSEANDIVREGADGSGEDIRAKHGLPKTNEKRRKHFLSKSHREQFIFEKDRLYSADFYNPYLDFGNFALKLPGFSIKVIKYIDDKSHTLRYVFKNGKTGEVYLCVNLNLLWGEQLQKALKDDDGQMKYAGAEVNGGSAKTANGTSETHRDTFQLTNKTMDNVDDQDEGRGSAKIGNGASKTHSDTAVATDKTMDDVDNQNVRREVVPAEELFPELRHRAYGDGDSNAGDAPGMKDKPDKLRAETEQTSISELLQQTSTSDRSGNKAGGVLDELD</sequence>
<name>A0ACC3MAI1_9PEZI</name>
<protein>
    <submittedName>
        <fullName evidence="1">Uncharacterized protein</fullName>
    </submittedName>
</protein>
<evidence type="ECO:0000313" key="2">
    <source>
        <dbReference type="Proteomes" id="UP001281147"/>
    </source>
</evidence>
<accession>A0ACC3MAI1</accession>
<evidence type="ECO:0000313" key="1">
    <source>
        <dbReference type="EMBL" id="KAK3681972.1"/>
    </source>
</evidence>
<dbReference type="Proteomes" id="UP001281147">
    <property type="component" value="Unassembled WGS sequence"/>
</dbReference>
<reference evidence="1" key="1">
    <citation type="submission" date="2023-07" db="EMBL/GenBank/DDBJ databases">
        <title>Black Yeasts Isolated from many extreme environments.</title>
        <authorList>
            <person name="Coleine C."/>
            <person name="Stajich J.E."/>
            <person name="Selbmann L."/>
        </authorList>
    </citation>
    <scope>NUCLEOTIDE SEQUENCE</scope>
    <source>
        <strain evidence="1">CCFEE 5714</strain>
    </source>
</reference>
<organism evidence="1 2">
    <name type="scientific">Vermiconidia calcicola</name>
    <dbReference type="NCBI Taxonomy" id="1690605"/>
    <lineage>
        <taxon>Eukaryota</taxon>
        <taxon>Fungi</taxon>
        <taxon>Dikarya</taxon>
        <taxon>Ascomycota</taxon>
        <taxon>Pezizomycotina</taxon>
        <taxon>Dothideomycetes</taxon>
        <taxon>Dothideomycetidae</taxon>
        <taxon>Mycosphaerellales</taxon>
        <taxon>Extremaceae</taxon>
        <taxon>Vermiconidia</taxon>
    </lineage>
</organism>
<keyword evidence="2" id="KW-1185">Reference proteome</keyword>
<dbReference type="EMBL" id="JAUTXU010000383">
    <property type="protein sequence ID" value="KAK3681972.1"/>
    <property type="molecule type" value="Genomic_DNA"/>
</dbReference>
<proteinExistence type="predicted"/>
<comment type="caution">
    <text evidence="1">The sequence shown here is derived from an EMBL/GenBank/DDBJ whole genome shotgun (WGS) entry which is preliminary data.</text>
</comment>
<gene>
    <name evidence="1" type="ORF">LTR37_020705</name>
</gene>